<dbReference type="Pfam" id="PF03443">
    <property type="entry name" value="AA9"/>
    <property type="match status" value="1"/>
</dbReference>
<comment type="domain">
    <text evidence="5">Has a modular structure: an endo-beta-1,4-glucanase catalytic module at the N-terminus, a linker rich in serines and threonines, and a C-terminal carbohydrate-binding module (CBM).</text>
</comment>
<comment type="catalytic activity">
    <reaction evidence="5">
        <text>[(1-&gt;4)-beta-D-glucosyl]n+m + reduced acceptor + O2 = 4-dehydro-beta-D-glucosyl-[(1-&gt;4)-beta-D-glucosyl]n-1 + [(1-&gt;4)-beta-D-glucosyl]m + acceptor + H2O.</text>
        <dbReference type="EC" id="1.14.99.56"/>
    </reaction>
</comment>
<organism evidence="8 9">
    <name type="scientific">Recurvomyces mirabilis</name>
    <dbReference type="NCBI Taxonomy" id="574656"/>
    <lineage>
        <taxon>Eukaryota</taxon>
        <taxon>Fungi</taxon>
        <taxon>Dikarya</taxon>
        <taxon>Ascomycota</taxon>
        <taxon>Pezizomycotina</taxon>
        <taxon>Dothideomycetes</taxon>
        <taxon>Dothideomycetidae</taxon>
        <taxon>Mycosphaerellales</taxon>
        <taxon>Teratosphaeriaceae</taxon>
        <taxon>Recurvomyces</taxon>
    </lineage>
</organism>
<keyword evidence="9" id="KW-1185">Reference proteome</keyword>
<keyword evidence="5" id="KW-0624">Polysaccharide degradation</keyword>
<comment type="function">
    <text evidence="5">Lytic polysaccharide monooxygenase (LMPO) that depolymerizes crystalline and amorphous polysaccharides via the oxidation of scissile alpha- or beta-(1-4)-glycosidic bonds, yielding C1 and/or C4 oxidation products. Catalysis by LPMOs requires the reduction of the active-site copper from Cu(II) to Cu(I) by a reducing agent and H(2)O(2) or O(2) as a cosubstrate.</text>
</comment>
<evidence type="ECO:0000256" key="4">
    <source>
        <dbReference type="ARBA" id="ARBA00023157"/>
    </source>
</evidence>
<dbReference type="GO" id="GO:0008810">
    <property type="term" value="F:cellulase activity"/>
    <property type="evidence" value="ECO:0007669"/>
    <property type="project" value="UniProtKB-UniRule"/>
</dbReference>
<dbReference type="GO" id="GO:0030248">
    <property type="term" value="F:cellulose binding"/>
    <property type="evidence" value="ECO:0007669"/>
    <property type="project" value="UniProtKB-UniRule"/>
</dbReference>
<dbReference type="PANTHER" id="PTHR33353">
    <property type="entry name" value="PUTATIVE (AFU_ORTHOLOGUE AFUA_1G12560)-RELATED"/>
    <property type="match status" value="1"/>
</dbReference>
<keyword evidence="3 5" id="KW-0964">Secreted</keyword>
<evidence type="ECO:0000313" key="9">
    <source>
        <dbReference type="Proteomes" id="UP001274830"/>
    </source>
</evidence>
<keyword evidence="5" id="KW-0119">Carbohydrate metabolism</keyword>
<reference evidence="8" key="1">
    <citation type="submission" date="2023-07" db="EMBL/GenBank/DDBJ databases">
        <title>Black Yeasts Isolated from many extreme environments.</title>
        <authorList>
            <person name="Coleine C."/>
            <person name="Stajich J.E."/>
            <person name="Selbmann L."/>
        </authorList>
    </citation>
    <scope>NUCLEOTIDE SEQUENCE</scope>
    <source>
        <strain evidence="8">CCFEE 5485</strain>
    </source>
</reference>
<keyword evidence="4 5" id="KW-1015">Disulfide bond</keyword>
<protein>
    <recommendedName>
        <fullName evidence="5">AA9 family lytic polysaccharide monooxygenase</fullName>
        <ecNumber evidence="5">1.14.99.56</ecNumber>
    </recommendedName>
    <alternativeName>
        <fullName evidence="5">Endo-beta-1,4-glucanase</fullName>
    </alternativeName>
    <alternativeName>
        <fullName evidence="5">Glycosyl hydrolase 61 family protein</fullName>
    </alternativeName>
</protein>
<evidence type="ECO:0000259" key="7">
    <source>
        <dbReference type="Pfam" id="PF03443"/>
    </source>
</evidence>
<evidence type="ECO:0000256" key="3">
    <source>
        <dbReference type="ARBA" id="ARBA00022525"/>
    </source>
</evidence>
<dbReference type="EMBL" id="JAUTXT010000025">
    <property type="protein sequence ID" value="KAK3673373.1"/>
    <property type="molecule type" value="Genomic_DNA"/>
</dbReference>
<sequence length="276" mass="29681">MQHFLYAAVALSALASAHYTFTGIELNGVKKGSDWTYFREHTRGYMPTYGPDIASNDFRCQPGGDSGAKTDVLTVKGGDKLHFTLGFGKTGMDHPGPAAVFMSKAPSDVKSYDGSGDWFKAFDSTLCSSPSAITTTAWCSYKQPGVEFVVPDRLPAGEYLIRPQHIGLHESQGDGKGAQYFYSCAQVKIEASSANAWLPTRTVKIPGMIKEQDDGVKFNIWYPQPTAYPYTPGGPLIVGGQTQGDSKGVSKSIVTVAQKRSIGGSMIARARDLVSS</sequence>
<dbReference type="Proteomes" id="UP001274830">
    <property type="component" value="Unassembled WGS sequence"/>
</dbReference>
<comment type="cofactor">
    <cofactor evidence="1">
        <name>Cu(2+)</name>
        <dbReference type="ChEBI" id="CHEBI:29036"/>
    </cofactor>
</comment>
<dbReference type="InterPro" id="IPR049892">
    <property type="entry name" value="AA9"/>
</dbReference>
<feature type="signal peptide" evidence="6">
    <location>
        <begin position="1"/>
        <end position="17"/>
    </location>
</feature>
<evidence type="ECO:0000256" key="5">
    <source>
        <dbReference type="RuleBase" id="RU368122"/>
    </source>
</evidence>
<keyword evidence="6" id="KW-0732">Signal</keyword>
<evidence type="ECO:0000256" key="1">
    <source>
        <dbReference type="ARBA" id="ARBA00001973"/>
    </source>
</evidence>
<dbReference type="EC" id="1.14.99.56" evidence="5"/>
<gene>
    <name evidence="8" type="ORF">LTR78_006606</name>
</gene>
<comment type="subcellular location">
    <subcellularLocation>
        <location evidence="2 5">Secreted</location>
    </subcellularLocation>
</comment>
<dbReference type="CDD" id="cd21175">
    <property type="entry name" value="LPMO_AA9"/>
    <property type="match status" value="1"/>
</dbReference>
<name>A0AAE1BZJ0_9PEZI</name>
<evidence type="ECO:0000313" key="8">
    <source>
        <dbReference type="EMBL" id="KAK3673373.1"/>
    </source>
</evidence>
<dbReference type="AlphaFoldDB" id="A0AAE1BZJ0"/>
<evidence type="ECO:0000256" key="2">
    <source>
        <dbReference type="ARBA" id="ARBA00004613"/>
    </source>
</evidence>
<accession>A0AAE1BZJ0</accession>
<feature type="chain" id="PRO_5042225973" description="AA9 family lytic polysaccharide monooxygenase" evidence="6">
    <location>
        <begin position="18"/>
        <end position="276"/>
    </location>
</feature>
<evidence type="ECO:0000256" key="6">
    <source>
        <dbReference type="SAM" id="SignalP"/>
    </source>
</evidence>
<keyword evidence="5" id="KW-0136">Cellulose degradation</keyword>
<dbReference type="PANTHER" id="PTHR33353:SF2">
    <property type="entry name" value="ENDO-BETA-1,4-GLUCANASE D"/>
    <property type="match status" value="1"/>
</dbReference>
<comment type="caution">
    <text evidence="8">The sequence shown here is derived from an EMBL/GenBank/DDBJ whole genome shotgun (WGS) entry which is preliminary data.</text>
</comment>
<feature type="domain" description="Auxiliary Activity family 9 catalytic" evidence="7">
    <location>
        <begin position="18"/>
        <end position="228"/>
    </location>
</feature>
<dbReference type="GO" id="GO:0030245">
    <property type="term" value="P:cellulose catabolic process"/>
    <property type="evidence" value="ECO:0007669"/>
    <property type="project" value="UniProtKB-UniRule"/>
</dbReference>
<dbReference type="Gene3D" id="2.70.50.70">
    <property type="match status" value="1"/>
</dbReference>
<proteinExistence type="predicted"/>
<dbReference type="InterPro" id="IPR005103">
    <property type="entry name" value="AA9_LPMO"/>
</dbReference>
<dbReference type="GO" id="GO:0005576">
    <property type="term" value="C:extracellular region"/>
    <property type="evidence" value="ECO:0007669"/>
    <property type="project" value="UniProtKB-SubCell"/>
</dbReference>